<dbReference type="GO" id="GO:0003352">
    <property type="term" value="P:regulation of cilium movement"/>
    <property type="evidence" value="ECO:0007669"/>
    <property type="project" value="TreeGrafter"/>
</dbReference>
<dbReference type="PANTHER" id="PTHR21625:SF0">
    <property type="entry name" value="DYNEIN REGULATORY COMPLEX SUBUNIT 2"/>
    <property type="match status" value="1"/>
</dbReference>
<dbReference type="EMBL" id="JAFIRN010000015">
    <property type="protein sequence ID" value="KAG5835054.1"/>
    <property type="molecule type" value="Genomic_DNA"/>
</dbReference>
<dbReference type="PANTHER" id="PTHR21625">
    <property type="entry name" value="NYD-SP28 PROTEIN"/>
    <property type="match status" value="1"/>
</dbReference>
<evidence type="ECO:0000256" key="6">
    <source>
        <dbReference type="ARBA" id="ARBA00023069"/>
    </source>
</evidence>
<evidence type="ECO:0000313" key="18">
    <source>
        <dbReference type="EMBL" id="KAG5835054.1"/>
    </source>
</evidence>
<dbReference type="GO" id="GO:0005858">
    <property type="term" value="C:axonemal dynein complex"/>
    <property type="evidence" value="ECO:0007669"/>
    <property type="project" value="InterPro"/>
</dbReference>
<name>A0A9D3LQH1_ANGAN</name>
<evidence type="ECO:0000256" key="2">
    <source>
        <dbReference type="ARBA" id="ARBA00013815"/>
    </source>
</evidence>
<evidence type="ECO:0000259" key="17">
    <source>
        <dbReference type="Pfam" id="PF14775"/>
    </source>
</evidence>
<keyword evidence="19" id="KW-1185">Reference proteome</keyword>
<keyword evidence="5" id="KW-0175">Coiled coil</keyword>
<evidence type="ECO:0000256" key="11">
    <source>
        <dbReference type="ARBA" id="ARBA00038424"/>
    </source>
</evidence>
<reference evidence="18" key="1">
    <citation type="submission" date="2021-01" db="EMBL/GenBank/DDBJ databases">
        <title>A chromosome-scale assembly of European eel, Anguilla anguilla.</title>
        <authorList>
            <person name="Henkel C."/>
            <person name="Jong-Raadsen S.A."/>
            <person name="Dufour S."/>
            <person name="Weltzien F.-A."/>
            <person name="Palstra A.P."/>
            <person name="Pelster B."/>
            <person name="Spaink H.P."/>
            <person name="Van Den Thillart G.E."/>
            <person name="Jansen H."/>
            <person name="Zahm M."/>
            <person name="Klopp C."/>
            <person name="Cedric C."/>
            <person name="Louis A."/>
            <person name="Berthelot C."/>
            <person name="Parey E."/>
            <person name="Roest Crollius H."/>
            <person name="Montfort J."/>
            <person name="Robinson-Rechavi M."/>
            <person name="Bucao C."/>
            <person name="Bouchez O."/>
            <person name="Gislard M."/>
            <person name="Lluch J."/>
            <person name="Milhes M."/>
            <person name="Lampietro C."/>
            <person name="Lopez Roques C."/>
            <person name="Donnadieu C."/>
            <person name="Braasch I."/>
            <person name="Desvignes T."/>
            <person name="Postlethwait J."/>
            <person name="Bobe J."/>
            <person name="Guiguen Y."/>
            <person name="Dirks R."/>
        </authorList>
    </citation>
    <scope>NUCLEOTIDE SEQUENCE</scope>
    <source>
        <strain evidence="18">Tag_6206</strain>
        <tissue evidence="18">Liver</tissue>
    </source>
</reference>
<dbReference type="Pfam" id="PF14772">
    <property type="entry name" value="NYD-SP28"/>
    <property type="match status" value="1"/>
</dbReference>
<evidence type="ECO:0000256" key="8">
    <source>
        <dbReference type="ARBA" id="ARBA00023273"/>
    </source>
</evidence>
<gene>
    <name evidence="18" type="ORF">ANANG_G00268020</name>
</gene>
<comment type="function">
    <text evidence="15">Component of the nexin-dynein regulatory complex (N-DRC) a key regulator of ciliary/flagellar motility which maintains the alignment and integrity of the distal axoneme and regulates microtubule sliding in motile axonemes. Plays a critical role in the assembly of N-DRC and also stabilizes the assembly of multiple inner dynein arms and radial spokes. Coassembles with CCDC65/DRC2 to form a central scaffold needed for assembly of the N-DRC and its attachment to the outer doublet microtubules.</text>
</comment>
<dbReference type="InterPro" id="IPR029440">
    <property type="entry name" value="DRC1_C"/>
</dbReference>
<comment type="caution">
    <text evidence="18">The sequence shown here is derived from an EMBL/GenBank/DDBJ whole genome shotgun (WGS) entry which is preliminary data.</text>
</comment>
<comment type="function">
    <text evidence="14">Component of the nexin-dynein regulatory complex (N-DRC), a key regulator of ciliary/flagellar motility which maintains the alignment and integrity of the distal axoneme and regulates microtubule sliding in motile axonemes. Plays a critical role in the assembly of N-DRC and also stabilizes the assembly of multiple inner dynein arms and radial spokes. Coassembles with DRC1 to form a central scaffold needed for assembly of the N-DRC and its attachment to the outer doublet microtubules.</text>
</comment>
<dbReference type="InterPro" id="IPR039750">
    <property type="entry name" value="DRC1/DRC2"/>
</dbReference>
<keyword evidence="7" id="KW-0206">Cytoskeleton</keyword>
<evidence type="ECO:0000256" key="7">
    <source>
        <dbReference type="ARBA" id="ARBA00023212"/>
    </source>
</evidence>
<dbReference type="InterPro" id="IPR039505">
    <property type="entry name" value="DRC1/2_N"/>
</dbReference>
<evidence type="ECO:0000256" key="4">
    <source>
        <dbReference type="ARBA" id="ARBA00022846"/>
    </source>
</evidence>
<evidence type="ECO:0000256" key="12">
    <source>
        <dbReference type="ARBA" id="ARBA00040899"/>
    </source>
</evidence>
<evidence type="ECO:0000256" key="1">
    <source>
        <dbReference type="ARBA" id="ARBA00004611"/>
    </source>
</evidence>
<evidence type="ECO:0000256" key="9">
    <source>
        <dbReference type="ARBA" id="ARBA00031554"/>
    </source>
</evidence>
<sequence length="456" mass="53309">MAKKGKKGGKGKMTEEEKQLFLQQKALAEEEIKKKKEAMLIKEFTDKMETEEQATAVNDLKLVDRWRLVFRKVRAKELRNDIAVLSQTFERVLDHKDTVIKCLEVEVNSMREQSARCHGSHLDHIDRLLELQKERLGTLEQQWNTELEELCTAFNNEREQVLSQHREECAYLEDVHFAMEQCHREVDAETRQEFMSTRNDIKNRNMEEKNALRVHFGGEAEELWHQIQEAVWSYSDSTENRNTTFQTLLTRDEGSVLEIDIQMKKIHKMQYSIAQLRSKVTCGQKQDSDDRQALGAIRRSDGAAKKLQSVIDKGGRLLRITELCRKLEREDEKSLNFFCQPPPTEERSPESSTSMERQIRELAKGILEHSGLESVWHRYNKVLLERLCLVREQAVLGQQNGHLRLMLRRYLDGITVSNSTMRQRNTLLMVTTPARRHPELPLPPHRPAHVLLQHTR</sequence>
<dbReference type="Pfam" id="PF14775">
    <property type="entry name" value="NYD-SP28_assoc"/>
    <property type="match status" value="1"/>
</dbReference>
<keyword evidence="4" id="KW-0282">Flagellum</keyword>
<evidence type="ECO:0000256" key="13">
    <source>
        <dbReference type="ARBA" id="ARBA00041517"/>
    </source>
</evidence>
<evidence type="ECO:0000256" key="5">
    <source>
        <dbReference type="ARBA" id="ARBA00023054"/>
    </source>
</evidence>
<protein>
    <recommendedName>
        <fullName evidence="2">Dynein regulatory complex protein 1</fullName>
    </recommendedName>
    <alternativeName>
        <fullName evidence="9">Coiled-coil domain-containing protein 164</fullName>
    </alternativeName>
    <alternativeName>
        <fullName evidence="13">Coiled-coil domain-containing protein 65</fullName>
    </alternativeName>
    <alternativeName>
        <fullName evidence="12">Dynein regulatory complex subunit 2</fullName>
    </alternativeName>
</protein>
<accession>A0A9D3LQH1</accession>
<keyword evidence="6" id="KW-0969">Cilium</keyword>
<keyword evidence="3" id="KW-0963">Cytoplasm</keyword>
<dbReference type="GO" id="GO:0060285">
    <property type="term" value="P:cilium-dependent cell motility"/>
    <property type="evidence" value="ECO:0007669"/>
    <property type="project" value="TreeGrafter"/>
</dbReference>
<evidence type="ECO:0000313" key="19">
    <source>
        <dbReference type="Proteomes" id="UP001044222"/>
    </source>
</evidence>
<evidence type="ECO:0000256" key="14">
    <source>
        <dbReference type="ARBA" id="ARBA00045865"/>
    </source>
</evidence>
<keyword evidence="8" id="KW-0966">Cell projection</keyword>
<dbReference type="Proteomes" id="UP001044222">
    <property type="component" value="Chromosome 15"/>
</dbReference>
<feature type="domain" description="Dynein regulatory complex protein 1/2 N-terminal" evidence="16">
    <location>
        <begin position="24"/>
        <end position="125"/>
    </location>
</feature>
<evidence type="ECO:0000256" key="15">
    <source>
        <dbReference type="ARBA" id="ARBA00046115"/>
    </source>
</evidence>
<evidence type="ECO:0000259" key="16">
    <source>
        <dbReference type="Pfam" id="PF14772"/>
    </source>
</evidence>
<evidence type="ECO:0000256" key="10">
    <source>
        <dbReference type="ARBA" id="ARBA00037841"/>
    </source>
</evidence>
<evidence type="ECO:0000256" key="3">
    <source>
        <dbReference type="ARBA" id="ARBA00022490"/>
    </source>
</evidence>
<feature type="domain" description="Dynein regulatory complex protein 1 C-terminal" evidence="17">
    <location>
        <begin position="371"/>
        <end position="411"/>
    </location>
</feature>
<comment type="similarity">
    <text evidence="11">Belongs to the DRC2 family.</text>
</comment>
<dbReference type="AlphaFoldDB" id="A0A9D3LQH1"/>
<organism evidence="18 19">
    <name type="scientific">Anguilla anguilla</name>
    <name type="common">European freshwater eel</name>
    <name type="synonym">Muraena anguilla</name>
    <dbReference type="NCBI Taxonomy" id="7936"/>
    <lineage>
        <taxon>Eukaryota</taxon>
        <taxon>Metazoa</taxon>
        <taxon>Chordata</taxon>
        <taxon>Craniata</taxon>
        <taxon>Vertebrata</taxon>
        <taxon>Euteleostomi</taxon>
        <taxon>Actinopterygii</taxon>
        <taxon>Neopterygii</taxon>
        <taxon>Teleostei</taxon>
        <taxon>Anguilliformes</taxon>
        <taxon>Anguillidae</taxon>
        <taxon>Anguilla</taxon>
    </lineage>
</organism>
<dbReference type="GO" id="GO:0070286">
    <property type="term" value="P:axonemal dynein complex assembly"/>
    <property type="evidence" value="ECO:0007669"/>
    <property type="project" value="InterPro"/>
</dbReference>
<proteinExistence type="inferred from homology"/>
<comment type="subcellular location">
    <subcellularLocation>
        <location evidence="1">Cytoplasm</location>
        <location evidence="1">Cytoskeleton</location>
        <location evidence="1">Flagellum axoneme</location>
    </subcellularLocation>
    <subcellularLocation>
        <location evidence="10">Cytoplasm</location>
        <location evidence="10">Cytoskeleton</location>
        <location evidence="10">Flagellum basal body</location>
    </subcellularLocation>
</comment>